<dbReference type="EMBL" id="AP028955">
    <property type="protein sequence ID" value="BET39119.1"/>
    <property type="molecule type" value="Genomic_DNA"/>
</dbReference>
<comment type="subcellular location">
    <subcellularLocation>
        <location evidence="1 9">Cytoplasm</location>
    </subcellularLocation>
</comment>
<feature type="binding site" evidence="9">
    <location>
        <begin position="125"/>
        <end position="126"/>
    </location>
    <ligand>
        <name>ATP</name>
        <dbReference type="ChEBI" id="CHEBI:30616"/>
    </ligand>
</feature>
<dbReference type="PROSITE" id="PS51165">
    <property type="entry name" value="THUMP"/>
    <property type="match status" value="1"/>
</dbReference>
<comment type="pathway">
    <text evidence="9">Cofactor biosynthesis; thiamine diphosphate biosynthesis.</text>
</comment>
<feature type="domain" description="THUMP" evidence="10">
    <location>
        <begin position="2"/>
        <end position="107"/>
    </location>
</feature>
<evidence type="ECO:0000256" key="4">
    <source>
        <dbReference type="ARBA" id="ARBA00022679"/>
    </source>
</evidence>
<dbReference type="RefSeq" id="WP_353305981.1">
    <property type="nucleotide sequence ID" value="NZ_AP028955.1"/>
</dbReference>
<dbReference type="InterPro" id="IPR050102">
    <property type="entry name" value="tRNA_sulfurtransferase_ThiI"/>
</dbReference>
<dbReference type="SUPFAM" id="SSF52402">
    <property type="entry name" value="Adenine nucleotide alpha hydrolases-like"/>
    <property type="match status" value="1"/>
</dbReference>
<dbReference type="CDD" id="cd11716">
    <property type="entry name" value="THUMP_ThiI"/>
    <property type="match status" value="1"/>
</dbReference>
<evidence type="ECO:0000256" key="3">
    <source>
        <dbReference type="ARBA" id="ARBA00022555"/>
    </source>
</evidence>
<keyword evidence="3 9" id="KW-0820">tRNA-binding</keyword>
<keyword evidence="12" id="KW-1185">Reference proteome</keyword>
<comment type="catalytic activity">
    <reaction evidence="9">
        <text>[ThiS sulfur-carrier protein]-C-terminal Gly-Gly-AMP + S-sulfanyl-L-cysteinyl-[cysteine desulfurase] + AH2 = [ThiS sulfur-carrier protein]-C-terminal-Gly-aminoethanethioate + L-cysteinyl-[cysteine desulfurase] + A + AMP + 2 H(+)</text>
        <dbReference type="Rhea" id="RHEA:43340"/>
        <dbReference type="Rhea" id="RHEA-COMP:12157"/>
        <dbReference type="Rhea" id="RHEA-COMP:12158"/>
        <dbReference type="Rhea" id="RHEA-COMP:12910"/>
        <dbReference type="Rhea" id="RHEA-COMP:19908"/>
        <dbReference type="ChEBI" id="CHEBI:13193"/>
        <dbReference type="ChEBI" id="CHEBI:15378"/>
        <dbReference type="ChEBI" id="CHEBI:17499"/>
        <dbReference type="ChEBI" id="CHEBI:29950"/>
        <dbReference type="ChEBI" id="CHEBI:61963"/>
        <dbReference type="ChEBI" id="CHEBI:90618"/>
        <dbReference type="ChEBI" id="CHEBI:232372"/>
        <dbReference type="ChEBI" id="CHEBI:456215"/>
    </reaction>
</comment>
<dbReference type="InterPro" id="IPR020536">
    <property type="entry name" value="ThiI_AANH"/>
</dbReference>
<dbReference type="Gene3D" id="3.40.50.620">
    <property type="entry name" value="HUPs"/>
    <property type="match status" value="1"/>
</dbReference>
<keyword evidence="2 9" id="KW-0963">Cytoplasm</keyword>
<dbReference type="Proteomes" id="UP001473424">
    <property type="component" value="Chromosome"/>
</dbReference>
<protein>
    <recommendedName>
        <fullName evidence="9">Probable tRNA sulfurtransferase</fullName>
        <ecNumber evidence="9">2.8.1.4</ecNumber>
    </recommendedName>
    <alternativeName>
        <fullName evidence="9">Sulfur carrier protein ThiS sulfurtransferase</fullName>
    </alternativeName>
    <alternativeName>
        <fullName evidence="9">Thiamine biosynthesis protein ThiI</fullName>
    </alternativeName>
    <alternativeName>
        <fullName evidence="9">tRNA 4-thiouridine synthase</fullName>
    </alternativeName>
</protein>
<comment type="similarity">
    <text evidence="9">Belongs to the ThiI family.</text>
</comment>
<keyword evidence="6 9" id="KW-0067">ATP-binding</keyword>
<dbReference type="SUPFAM" id="SSF143437">
    <property type="entry name" value="THUMP domain-like"/>
    <property type="match status" value="1"/>
</dbReference>
<feature type="binding site" evidence="9">
    <location>
        <begin position="150"/>
        <end position="151"/>
    </location>
    <ligand>
        <name>ATP</name>
        <dbReference type="ChEBI" id="CHEBI:30616"/>
    </ligand>
</feature>
<sequence>MNDVINILVKIFGISSLSPAFRMAKNMEILSEKVISLILSQDLTNFKTFKLFVSRSDKSFSLNSEQIVKIIASIILKKTDLKVNVTNHDLKINIKVNKDDIYLFANKIIGAGGFPVGISGKVLLLLSGGIDSPVAAYKLMKRGLQVQYLHFATPPFTLPTALKKVETLVQILAPYNAGSKNLYICNFTNLQNELSHIKKESYRITLMRRMFIRIASLFAEKYKIKALATGEAIGQVASQTLASINAINIVSNLPILRSLIVEDKVDIINLAKKIGTYETSILTFADCCSLFVPKNPVTQPKIKECELLENDLKQIIDWEQILINSFKDIEKI</sequence>
<organism evidence="11 12">
    <name type="scientific">Spiroplasma ixodetis</name>
    <dbReference type="NCBI Taxonomy" id="2141"/>
    <lineage>
        <taxon>Bacteria</taxon>
        <taxon>Bacillati</taxon>
        <taxon>Mycoplasmatota</taxon>
        <taxon>Mollicutes</taxon>
        <taxon>Entomoplasmatales</taxon>
        <taxon>Spiroplasmataceae</taxon>
        <taxon>Spiroplasma</taxon>
    </lineage>
</organism>
<evidence type="ECO:0000256" key="1">
    <source>
        <dbReference type="ARBA" id="ARBA00004496"/>
    </source>
</evidence>
<keyword evidence="5 9" id="KW-0547">Nucleotide-binding</keyword>
<dbReference type="EC" id="2.8.1.4" evidence="9"/>
<dbReference type="InterPro" id="IPR049962">
    <property type="entry name" value="THUMP_ThiI"/>
</dbReference>
<evidence type="ECO:0000259" key="10">
    <source>
        <dbReference type="PROSITE" id="PS51165"/>
    </source>
</evidence>
<evidence type="ECO:0000256" key="2">
    <source>
        <dbReference type="ARBA" id="ARBA00022490"/>
    </source>
</evidence>
<dbReference type="Pfam" id="PF02926">
    <property type="entry name" value="THUMP"/>
    <property type="match status" value="1"/>
</dbReference>
<dbReference type="PANTHER" id="PTHR43209">
    <property type="entry name" value="TRNA SULFURTRANSFERASE"/>
    <property type="match status" value="1"/>
</dbReference>
<dbReference type="PANTHER" id="PTHR43209:SF1">
    <property type="entry name" value="TRNA SULFURTRANSFERASE"/>
    <property type="match status" value="1"/>
</dbReference>
<evidence type="ECO:0000256" key="7">
    <source>
        <dbReference type="ARBA" id="ARBA00022884"/>
    </source>
</evidence>
<evidence type="ECO:0000256" key="8">
    <source>
        <dbReference type="ARBA" id="ARBA00022977"/>
    </source>
</evidence>
<dbReference type="Pfam" id="PF02568">
    <property type="entry name" value="ThiI"/>
    <property type="match status" value="1"/>
</dbReference>
<feature type="binding site" evidence="9">
    <location>
        <position position="208"/>
    </location>
    <ligand>
        <name>ATP</name>
        <dbReference type="ChEBI" id="CHEBI:30616"/>
    </ligand>
</feature>
<dbReference type="InterPro" id="IPR003720">
    <property type="entry name" value="tRNA_STrfase"/>
</dbReference>
<name>A0ABM8JP85_9MOLU</name>
<keyword evidence="7 9" id="KW-0694">RNA-binding</keyword>
<dbReference type="InterPro" id="IPR004114">
    <property type="entry name" value="THUMP_dom"/>
</dbReference>
<evidence type="ECO:0000313" key="12">
    <source>
        <dbReference type="Proteomes" id="UP001473424"/>
    </source>
</evidence>
<comment type="function">
    <text evidence="9">Catalyzes the ATP-dependent transfer of a sulfur to tRNA to produce 4-thiouridine in position 8 of tRNAs, which functions as a near-UV photosensor. Also catalyzes the transfer of sulfur to the sulfur carrier protein ThiS, forming ThiS-thiocarboxylate. This is a step in the synthesis of thiazole, in the thiamine biosynthesis pathway. The sulfur is donated as persulfide by IscS.</text>
</comment>
<dbReference type="Gene3D" id="3.30.2130.30">
    <property type="match status" value="1"/>
</dbReference>
<accession>A0ABM8JP85</accession>
<dbReference type="HAMAP" id="MF_00021">
    <property type="entry name" value="ThiI"/>
    <property type="match status" value="1"/>
</dbReference>
<dbReference type="SMART" id="SM00981">
    <property type="entry name" value="THUMP"/>
    <property type="match status" value="1"/>
</dbReference>
<feature type="binding site" evidence="9">
    <location>
        <position position="230"/>
    </location>
    <ligand>
        <name>ATP</name>
        <dbReference type="ChEBI" id="CHEBI:30616"/>
    </ligand>
</feature>
<reference evidence="12" key="1">
    <citation type="journal article" date="2024" name="FEMS Microbiol. Lett.">
        <title>Genomic insights into Spiroplasma endosymbionts that induce male-killing and protective phenotypes in the pea aphid.</title>
        <authorList>
            <person name="Arai H."/>
            <person name="Legeai F."/>
            <person name="Kageyama D."/>
            <person name="Sugio A."/>
            <person name="Simon J.C."/>
        </authorList>
    </citation>
    <scope>NUCLEOTIDE SEQUENCE [LARGE SCALE GENOMIC DNA]</scope>
    <source>
        <strain evidence="12">sAp269</strain>
    </source>
</reference>
<keyword evidence="4 9" id="KW-0808">Transferase</keyword>
<dbReference type="InterPro" id="IPR014729">
    <property type="entry name" value="Rossmann-like_a/b/a_fold"/>
</dbReference>
<gene>
    <name evidence="9 11" type="primary">thiI</name>
    <name evidence="11" type="ORF">SAP269_17080</name>
</gene>
<dbReference type="InterPro" id="IPR049961">
    <property type="entry name" value="ThiI_N"/>
</dbReference>
<evidence type="ECO:0000256" key="6">
    <source>
        <dbReference type="ARBA" id="ARBA00022840"/>
    </source>
</evidence>
<evidence type="ECO:0000256" key="9">
    <source>
        <dbReference type="HAMAP-Rule" id="MF_00021"/>
    </source>
</evidence>
<dbReference type="CDD" id="cd01712">
    <property type="entry name" value="PPase_ThiI"/>
    <property type="match status" value="1"/>
</dbReference>
<keyword evidence="8 9" id="KW-0784">Thiamine biosynthesis</keyword>
<feature type="binding site" evidence="9">
    <location>
        <position position="239"/>
    </location>
    <ligand>
        <name>ATP</name>
        <dbReference type="ChEBI" id="CHEBI:30616"/>
    </ligand>
</feature>
<evidence type="ECO:0000256" key="5">
    <source>
        <dbReference type="ARBA" id="ARBA00022741"/>
    </source>
</evidence>
<dbReference type="NCBIfam" id="TIGR00342">
    <property type="entry name" value="tRNA uracil 4-sulfurtransferase ThiI"/>
    <property type="match status" value="1"/>
</dbReference>
<evidence type="ECO:0000313" key="11">
    <source>
        <dbReference type="EMBL" id="BET39119.1"/>
    </source>
</evidence>
<comment type="catalytic activity">
    <reaction evidence="9">
        <text>[ThiI sulfur-carrier protein]-S-sulfanyl-L-cysteine + a uridine in tRNA + 2 reduced [2Fe-2S]-[ferredoxin] + ATP + H(+) = [ThiI sulfur-carrier protein]-L-cysteine + a 4-thiouridine in tRNA + 2 oxidized [2Fe-2S]-[ferredoxin] + AMP + diphosphate</text>
        <dbReference type="Rhea" id="RHEA:24176"/>
        <dbReference type="Rhea" id="RHEA-COMP:10000"/>
        <dbReference type="Rhea" id="RHEA-COMP:10001"/>
        <dbReference type="Rhea" id="RHEA-COMP:13337"/>
        <dbReference type="Rhea" id="RHEA-COMP:13338"/>
        <dbReference type="Rhea" id="RHEA-COMP:13339"/>
        <dbReference type="Rhea" id="RHEA-COMP:13340"/>
        <dbReference type="ChEBI" id="CHEBI:15378"/>
        <dbReference type="ChEBI" id="CHEBI:29950"/>
        <dbReference type="ChEBI" id="CHEBI:30616"/>
        <dbReference type="ChEBI" id="CHEBI:33019"/>
        <dbReference type="ChEBI" id="CHEBI:33737"/>
        <dbReference type="ChEBI" id="CHEBI:33738"/>
        <dbReference type="ChEBI" id="CHEBI:61963"/>
        <dbReference type="ChEBI" id="CHEBI:65315"/>
        <dbReference type="ChEBI" id="CHEBI:136798"/>
        <dbReference type="ChEBI" id="CHEBI:456215"/>
        <dbReference type="EC" id="2.8.1.4"/>
    </reaction>
</comment>
<proteinExistence type="inferred from homology"/>